<dbReference type="Pfam" id="PF00989">
    <property type="entry name" value="PAS"/>
    <property type="match status" value="1"/>
</dbReference>
<protein>
    <recommendedName>
        <fullName evidence="3">histidine kinase</fullName>
        <ecNumber evidence="3">2.7.13.3</ecNumber>
    </recommendedName>
</protein>
<feature type="non-terminal residue" evidence="13">
    <location>
        <position position="243"/>
    </location>
</feature>
<dbReference type="PANTHER" id="PTHR42878:SF7">
    <property type="entry name" value="SENSOR HISTIDINE KINASE GLRK"/>
    <property type="match status" value="1"/>
</dbReference>
<dbReference type="SMART" id="SM00388">
    <property type="entry name" value="HisKA"/>
    <property type="match status" value="1"/>
</dbReference>
<dbReference type="SUPFAM" id="SSF47384">
    <property type="entry name" value="Homodimeric domain of signal transducing histidine kinase"/>
    <property type="match status" value="1"/>
</dbReference>
<dbReference type="InterPro" id="IPR035965">
    <property type="entry name" value="PAS-like_dom_sf"/>
</dbReference>
<keyword evidence="10" id="KW-0902">Two-component regulatory system</keyword>
<evidence type="ECO:0000256" key="8">
    <source>
        <dbReference type="ARBA" id="ARBA00022840"/>
    </source>
</evidence>
<dbReference type="GO" id="GO:0000156">
    <property type="term" value="F:phosphorelay response regulator activity"/>
    <property type="evidence" value="ECO:0007669"/>
    <property type="project" value="TreeGrafter"/>
</dbReference>
<dbReference type="SUPFAM" id="SSF55785">
    <property type="entry name" value="PYP-like sensor domain (PAS domain)"/>
    <property type="match status" value="1"/>
</dbReference>
<accession>A0A382L863</accession>
<dbReference type="GO" id="GO:0030295">
    <property type="term" value="F:protein kinase activator activity"/>
    <property type="evidence" value="ECO:0007669"/>
    <property type="project" value="TreeGrafter"/>
</dbReference>
<dbReference type="PANTHER" id="PTHR42878">
    <property type="entry name" value="TWO-COMPONENT HISTIDINE KINASE"/>
    <property type="match status" value="1"/>
</dbReference>
<dbReference type="CDD" id="cd00082">
    <property type="entry name" value="HisKA"/>
    <property type="match status" value="1"/>
</dbReference>
<dbReference type="GO" id="GO:0007234">
    <property type="term" value="P:osmosensory signaling via phosphorelay pathway"/>
    <property type="evidence" value="ECO:0007669"/>
    <property type="project" value="TreeGrafter"/>
</dbReference>
<evidence type="ECO:0000256" key="11">
    <source>
        <dbReference type="ARBA" id="ARBA00023136"/>
    </source>
</evidence>
<dbReference type="Gene3D" id="3.30.450.20">
    <property type="entry name" value="PAS domain"/>
    <property type="match status" value="1"/>
</dbReference>
<keyword evidence="7" id="KW-0418">Kinase</keyword>
<dbReference type="AlphaFoldDB" id="A0A382L863"/>
<dbReference type="InterPro" id="IPR013767">
    <property type="entry name" value="PAS_fold"/>
</dbReference>
<keyword evidence="11" id="KW-0472">Membrane</keyword>
<dbReference type="NCBIfam" id="TIGR00229">
    <property type="entry name" value="sensory_box"/>
    <property type="match status" value="1"/>
</dbReference>
<dbReference type="GO" id="GO:0005524">
    <property type="term" value="F:ATP binding"/>
    <property type="evidence" value="ECO:0007669"/>
    <property type="project" value="UniProtKB-KW"/>
</dbReference>
<evidence type="ECO:0000256" key="5">
    <source>
        <dbReference type="ARBA" id="ARBA00022692"/>
    </source>
</evidence>
<dbReference type="PROSITE" id="PS50112">
    <property type="entry name" value="PAS"/>
    <property type="match status" value="1"/>
</dbReference>
<evidence type="ECO:0000256" key="3">
    <source>
        <dbReference type="ARBA" id="ARBA00012438"/>
    </source>
</evidence>
<dbReference type="InterPro" id="IPR036097">
    <property type="entry name" value="HisK_dim/P_sf"/>
</dbReference>
<evidence type="ECO:0000256" key="10">
    <source>
        <dbReference type="ARBA" id="ARBA00023012"/>
    </source>
</evidence>
<evidence type="ECO:0000256" key="2">
    <source>
        <dbReference type="ARBA" id="ARBA00004141"/>
    </source>
</evidence>
<evidence type="ECO:0000313" key="13">
    <source>
        <dbReference type="EMBL" id="SVC32153.1"/>
    </source>
</evidence>
<dbReference type="Gene3D" id="1.10.287.130">
    <property type="match status" value="1"/>
</dbReference>
<keyword evidence="4" id="KW-0808">Transferase</keyword>
<feature type="non-terminal residue" evidence="13">
    <location>
        <position position="1"/>
    </location>
</feature>
<evidence type="ECO:0000256" key="9">
    <source>
        <dbReference type="ARBA" id="ARBA00022989"/>
    </source>
</evidence>
<dbReference type="EC" id="2.7.13.3" evidence="3"/>
<dbReference type="CDD" id="cd00130">
    <property type="entry name" value="PAS"/>
    <property type="match status" value="1"/>
</dbReference>
<name>A0A382L863_9ZZZZ</name>
<dbReference type="EMBL" id="UINC01085011">
    <property type="protein sequence ID" value="SVC32153.1"/>
    <property type="molecule type" value="Genomic_DNA"/>
</dbReference>
<feature type="domain" description="PAS" evidence="12">
    <location>
        <begin position="1"/>
        <end position="53"/>
    </location>
</feature>
<dbReference type="GO" id="GO:0016020">
    <property type="term" value="C:membrane"/>
    <property type="evidence" value="ECO:0007669"/>
    <property type="project" value="UniProtKB-SubCell"/>
</dbReference>
<evidence type="ECO:0000259" key="12">
    <source>
        <dbReference type="PROSITE" id="PS50112"/>
    </source>
</evidence>
<dbReference type="Pfam" id="PF00512">
    <property type="entry name" value="HisKA"/>
    <property type="match status" value="1"/>
</dbReference>
<dbReference type="SMART" id="SM00091">
    <property type="entry name" value="PAS"/>
    <property type="match status" value="1"/>
</dbReference>
<comment type="catalytic activity">
    <reaction evidence="1">
        <text>ATP + protein L-histidine = ADP + protein N-phospho-L-histidine.</text>
        <dbReference type="EC" id="2.7.13.3"/>
    </reaction>
</comment>
<dbReference type="InterPro" id="IPR050351">
    <property type="entry name" value="BphY/WalK/GraS-like"/>
</dbReference>
<comment type="subcellular location">
    <subcellularLocation>
        <location evidence="2">Membrane</location>
        <topology evidence="2">Multi-pass membrane protein</topology>
    </subcellularLocation>
</comment>
<dbReference type="InterPro" id="IPR003661">
    <property type="entry name" value="HisK_dim/P_dom"/>
</dbReference>
<gene>
    <name evidence="13" type="ORF">METZ01_LOCUS285007</name>
</gene>
<reference evidence="13" key="1">
    <citation type="submission" date="2018-05" db="EMBL/GenBank/DDBJ databases">
        <authorList>
            <person name="Lanie J.A."/>
            <person name="Ng W.-L."/>
            <person name="Kazmierczak K.M."/>
            <person name="Andrzejewski T.M."/>
            <person name="Davidsen T.M."/>
            <person name="Wayne K.J."/>
            <person name="Tettelin H."/>
            <person name="Glass J.I."/>
            <person name="Rusch D."/>
            <person name="Podicherti R."/>
            <person name="Tsui H.-C.T."/>
            <person name="Winkler M.E."/>
        </authorList>
    </citation>
    <scope>NUCLEOTIDE SEQUENCE</scope>
</reference>
<keyword evidence="5" id="KW-0812">Transmembrane</keyword>
<organism evidence="13">
    <name type="scientific">marine metagenome</name>
    <dbReference type="NCBI Taxonomy" id="408172"/>
    <lineage>
        <taxon>unclassified sequences</taxon>
        <taxon>metagenomes</taxon>
        <taxon>ecological metagenomes</taxon>
    </lineage>
</organism>
<keyword evidence="9" id="KW-1133">Transmembrane helix</keyword>
<keyword evidence="6" id="KW-0547">Nucleotide-binding</keyword>
<sequence>VATKALLEALPVAVMVINKALEIRLVNAAAEQLLGLSSGFLLRQNLIELVHEDAALVSLIHQVLREGRGVAEFGLSLGGPKISTQQLDVRITPIVDDGDHLVISLQECSMFRQIDSRLVQGRAARSIAGLTAVLAHEVKNPLSGIRGAAQLLEESVPDSDRELTQLICMESDRIRNLVDEMGLFSDDRSFQREPVNIHDVLSHVRKLAVTGFAADIGFRQQYDPSLPLVFGNRILSTPISFCR</sequence>
<evidence type="ECO:0000256" key="6">
    <source>
        <dbReference type="ARBA" id="ARBA00022741"/>
    </source>
</evidence>
<dbReference type="GO" id="GO:0000155">
    <property type="term" value="F:phosphorelay sensor kinase activity"/>
    <property type="evidence" value="ECO:0007669"/>
    <property type="project" value="InterPro"/>
</dbReference>
<dbReference type="InterPro" id="IPR000014">
    <property type="entry name" value="PAS"/>
</dbReference>
<evidence type="ECO:0000256" key="4">
    <source>
        <dbReference type="ARBA" id="ARBA00022679"/>
    </source>
</evidence>
<dbReference type="GO" id="GO:0006355">
    <property type="term" value="P:regulation of DNA-templated transcription"/>
    <property type="evidence" value="ECO:0007669"/>
    <property type="project" value="InterPro"/>
</dbReference>
<evidence type="ECO:0000256" key="1">
    <source>
        <dbReference type="ARBA" id="ARBA00000085"/>
    </source>
</evidence>
<evidence type="ECO:0000256" key="7">
    <source>
        <dbReference type="ARBA" id="ARBA00022777"/>
    </source>
</evidence>
<keyword evidence="8" id="KW-0067">ATP-binding</keyword>
<proteinExistence type="predicted"/>